<evidence type="ECO:0000313" key="9">
    <source>
        <dbReference type="EMBL" id="KAA9394887.1"/>
    </source>
</evidence>
<dbReference type="EMBL" id="SZWF01000004">
    <property type="protein sequence ID" value="KAA9394887.1"/>
    <property type="molecule type" value="Genomic_DNA"/>
</dbReference>
<dbReference type="RefSeq" id="WP_158033198.1">
    <property type="nucleotide sequence ID" value="NZ_ML708613.1"/>
</dbReference>
<dbReference type="Pfam" id="PF00072">
    <property type="entry name" value="Response_reg"/>
    <property type="match status" value="1"/>
</dbReference>
<dbReference type="GO" id="GO:0003677">
    <property type="term" value="F:DNA binding"/>
    <property type="evidence" value="ECO:0007669"/>
    <property type="project" value="UniProtKB-KW"/>
</dbReference>
<evidence type="ECO:0000256" key="4">
    <source>
        <dbReference type="ARBA" id="ARBA00023163"/>
    </source>
</evidence>
<reference evidence="9 10" key="1">
    <citation type="submission" date="2019-05" db="EMBL/GenBank/DDBJ databases">
        <title>Kocuria coralli sp. nov., a novel actinobacterium isolated from coral reef seawater.</title>
        <authorList>
            <person name="Li J."/>
        </authorList>
    </citation>
    <scope>NUCLEOTIDE SEQUENCE [LARGE SCALE GENOMIC DNA]</scope>
    <source>
        <strain evidence="9 10">SCSIO 13007</strain>
    </source>
</reference>
<evidence type="ECO:0000256" key="5">
    <source>
        <dbReference type="PROSITE-ProRule" id="PRU00169"/>
    </source>
</evidence>
<evidence type="ECO:0000259" key="8">
    <source>
        <dbReference type="PROSITE" id="PS50110"/>
    </source>
</evidence>
<dbReference type="InterPro" id="IPR058245">
    <property type="entry name" value="NreC/VraR/RcsB-like_REC"/>
</dbReference>
<evidence type="ECO:0000313" key="10">
    <source>
        <dbReference type="Proteomes" id="UP000325957"/>
    </source>
</evidence>
<sequence length="264" mass="27340">MPQLNDSAGPASTSAEAQPAGVVRVLLVDDEALMRAGLRLILDGAENISVVGEAGNGQEAVGVAGRVHPDVVLMDIRMPGTDGIQGCRGVRALPDPPQVLMLTAFDTDAFILDALEAGAIGFLLKDTPPRNLVRAVQDAAVGTSSVSPSVLSHLISVAAAQGRRPVQQEATEGEGAALRGAAGDATGAQAAPGRPAGPDPLDALSDREREIADAVARGLTNTEIAEEMFLSITTVKTHVARVFTKLDVTNRVQVAIMVLQHGRR</sequence>
<keyword evidence="10" id="KW-1185">Reference proteome</keyword>
<feature type="region of interest" description="Disordered" evidence="6">
    <location>
        <begin position="179"/>
        <end position="203"/>
    </location>
</feature>
<evidence type="ECO:0000256" key="3">
    <source>
        <dbReference type="ARBA" id="ARBA00023125"/>
    </source>
</evidence>
<dbReference type="InterPro" id="IPR000792">
    <property type="entry name" value="Tscrpt_reg_LuxR_C"/>
</dbReference>
<dbReference type="InterPro" id="IPR011006">
    <property type="entry name" value="CheY-like_superfamily"/>
</dbReference>
<feature type="modified residue" description="4-aspartylphosphate" evidence="5">
    <location>
        <position position="75"/>
    </location>
</feature>
<gene>
    <name evidence="9" type="ORF">FCK90_04985</name>
</gene>
<dbReference type="Pfam" id="PF00196">
    <property type="entry name" value="GerE"/>
    <property type="match status" value="1"/>
</dbReference>
<feature type="domain" description="HTH luxR-type" evidence="7">
    <location>
        <begin position="197"/>
        <end position="262"/>
    </location>
</feature>
<dbReference type="SUPFAM" id="SSF52172">
    <property type="entry name" value="CheY-like"/>
    <property type="match status" value="1"/>
</dbReference>
<dbReference type="PROSITE" id="PS00622">
    <property type="entry name" value="HTH_LUXR_1"/>
    <property type="match status" value="1"/>
</dbReference>
<evidence type="ECO:0000259" key="7">
    <source>
        <dbReference type="PROSITE" id="PS50043"/>
    </source>
</evidence>
<dbReference type="PANTHER" id="PTHR43214">
    <property type="entry name" value="TWO-COMPONENT RESPONSE REGULATOR"/>
    <property type="match status" value="1"/>
</dbReference>
<dbReference type="InterPro" id="IPR039420">
    <property type="entry name" value="WalR-like"/>
</dbReference>
<keyword evidence="2" id="KW-0805">Transcription regulation</keyword>
<name>A0A5J5KYQ5_9MICC</name>
<keyword evidence="3" id="KW-0238">DNA-binding</keyword>
<dbReference type="InterPro" id="IPR016032">
    <property type="entry name" value="Sig_transdc_resp-reg_C-effctor"/>
</dbReference>
<feature type="domain" description="Response regulatory" evidence="8">
    <location>
        <begin position="24"/>
        <end position="140"/>
    </location>
</feature>
<dbReference type="InterPro" id="IPR001789">
    <property type="entry name" value="Sig_transdc_resp-reg_receiver"/>
</dbReference>
<dbReference type="GO" id="GO:0006355">
    <property type="term" value="P:regulation of DNA-templated transcription"/>
    <property type="evidence" value="ECO:0007669"/>
    <property type="project" value="InterPro"/>
</dbReference>
<dbReference type="PRINTS" id="PR00038">
    <property type="entry name" value="HTHLUXR"/>
</dbReference>
<organism evidence="9 10">
    <name type="scientific">Kocuria coralli</name>
    <dbReference type="NCBI Taxonomy" id="1461025"/>
    <lineage>
        <taxon>Bacteria</taxon>
        <taxon>Bacillati</taxon>
        <taxon>Actinomycetota</taxon>
        <taxon>Actinomycetes</taxon>
        <taxon>Micrococcales</taxon>
        <taxon>Micrococcaceae</taxon>
        <taxon>Kocuria</taxon>
    </lineage>
</organism>
<keyword evidence="4" id="KW-0804">Transcription</keyword>
<protein>
    <submittedName>
        <fullName evidence="9">Response regulator transcription factor</fullName>
    </submittedName>
</protein>
<dbReference type="PROSITE" id="PS50110">
    <property type="entry name" value="RESPONSE_REGULATORY"/>
    <property type="match status" value="1"/>
</dbReference>
<comment type="caution">
    <text evidence="9">The sequence shown here is derived from an EMBL/GenBank/DDBJ whole genome shotgun (WGS) entry which is preliminary data.</text>
</comment>
<dbReference type="SMART" id="SM00448">
    <property type="entry name" value="REC"/>
    <property type="match status" value="1"/>
</dbReference>
<dbReference type="PROSITE" id="PS50043">
    <property type="entry name" value="HTH_LUXR_2"/>
    <property type="match status" value="1"/>
</dbReference>
<evidence type="ECO:0000256" key="1">
    <source>
        <dbReference type="ARBA" id="ARBA00022553"/>
    </source>
</evidence>
<dbReference type="GO" id="GO:0000160">
    <property type="term" value="P:phosphorelay signal transduction system"/>
    <property type="evidence" value="ECO:0007669"/>
    <property type="project" value="InterPro"/>
</dbReference>
<dbReference type="AlphaFoldDB" id="A0A5J5KYQ5"/>
<dbReference type="CDD" id="cd17535">
    <property type="entry name" value="REC_NarL-like"/>
    <property type="match status" value="1"/>
</dbReference>
<dbReference type="Gene3D" id="3.40.50.2300">
    <property type="match status" value="1"/>
</dbReference>
<dbReference type="PANTHER" id="PTHR43214:SF24">
    <property type="entry name" value="TRANSCRIPTIONAL REGULATORY PROTEIN NARL-RELATED"/>
    <property type="match status" value="1"/>
</dbReference>
<dbReference type="CDD" id="cd06170">
    <property type="entry name" value="LuxR_C_like"/>
    <property type="match status" value="1"/>
</dbReference>
<evidence type="ECO:0000256" key="2">
    <source>
        <dbReference type="ARBA" id="ARBA00023015"/>
    </source>
</evidence>
<dbReference type="SUPFAM" id="SSF46894">
    <property type="entry name" value="C-terminal effector domain of the bipartite response regulators"/>
    <property type="match status" value="1"/>
</dbReference>
<keyword evidence="1 5" id="KW-0597">Phosphoprotein</keyword>
<proteinExistence type="predicted"/>
<accession>A0A5J5KYQ5</accession>
<dbReference type="Proteomes" id="UP000325957">
    <property type="component" value="Unassembled WGS sequence"/>
</dbReference>
<dbReference type="SMART" id="SM00421">
    <property type="entry name" value="HTH_LUXR"/>
    <property type="match status" value="1"/>
</dbReference>
<evidence type="ECO:0000256" key="6">
    <source>
        <dbReference type="SAM" id="MobiDB-lite"/>
    </source>
</evidence>
<dbReference type="OrthoDB" id="9808843at2"/>